<dbReference type="EMBL" id="AP018558">
    <property type="protein sequence ID" value="BBD78023.1"/>
    <property type="molecule type" value="Genomic_DNA"/>
</dbReference>
<dbReference type="SUPFAM" id="SSF50952">
    <property type="entry name" value="Soluble quinoprotein glucose dehydrogenase"/>
    <property type="match status" value="1"/>
</dbReference>
<keyword evidence="3" id="KW-1185">Reference proteome</keyword>
<dbReference type="InterPro" id="IPR011042">
    <property type="entry name" value="6-blade_b-propeller_TolB-like"/>
</dbReference>
<dbReference type="Gene3D" id="2.120.10.30">
    <property type="entry name" value="TolB, C-terminal domain"/>
    <property type="match status" value="1"/>
</dbReference>
<dbReference type="PANTHER" id="PTHR19328">
    <property type="entry name" value="HEDGEHOG-INTERACTING PROTEIN"/>
    <property type="match status" value="1"/>
</dbReference>
<dbReference type="InterPro" id="IPR012938">
    <property type="entry name" value="Glc/Sorbosone_DH"/>
</dbReference>
<dbReference type="RefSeq" id="WP_119335698.1">
    <property type="nucleotide sequence ID" value="NZ_AP018558.1"/>
</dbReference>
<sequence length="382" mass="41740">MSSPYALPAEPLAPPLTAVAPPAVAIETVASGFTHPWAVAFLPDGTLLLTERPGRLVHFDPRRGQRHTVTGGPPVFAQGQGGLLDLVLAPDFATNRTLYFCFAEPVGSTHARTAVARAVMTPDNRALTDVRILFRQEPPLPGELHFGCRLLFEPDGKALLVTLGERYQARNEAQNLTNHLGKTVRIDPENGAGLMGRFWQERCQRGDRNACHAQPEIFTWGHRNVQGAIWHPGANQSWIVEHGPQGGDELNRLTPGGNYGWPHYTYGEEYGGGPIGEGKVHPTPYQPPLIHWTPSIAPSGMAFLASDRYGVEWQGAVLVGSLKFGEVRWLQTVCDRVLHEAILPVGARVRDVRVGSDGLVYLLTDEANGKLLRLTPQPAEKP</sequence>
<dbReference type="KEGG" id="htl:HPTL_1765"/>
<accession>A0A2Z6DZW2</accession>
<feature type="domain" description="Glucose/Sorbosone dehydrogenase" evidence="1">
    <location>
        <begin position="33"/>
        <end position="373"/>
    </location>
</feature>
<evidence type="ECO:0000313" key="3">
    <source>
        <dbReference type="Proteomes" id="UP000262004"/>
    </source>
</evidence>
<evidence type="ECO:0000259" key="1">
    <source>
        <dbReference type="Pfam" id="PF07995"/>
    </source>
</evidence>
<dbReference type="PANTHER" id="PTHR19328:SF75">
    <property type="entry name" value="ALDOSE SUGAR DEHYDROGENASE YLII"/>
    <property type="match status" value="1"/>
</dbReference>
<reference evidence="2 3" key="1">
    <citation type="submission" date="2018-04" db="EMBL/GenBank/DDBJ databases">
        <title>Complete genome sequence of Hydrogenophilus thermoluteolus TH-1.</title>
        <authorList>
            <person name="Arai H."/>
        </authorList>
    </citation>
    <scope>NUCLEOTIDE SEQUENCE [LARGE SCALE GENOMIC DNA]</scope>
    <source>
        <strain evidence="2 3">TH-1</strain>
    </source>
</reference>
<organism evidence="2 3">
    <name type="scientific">Hydrogenophilus thermoluteolus</name>
    <name type="common">Pseudomonas hydrogenothermophila</name>
    <dbReference type="NCBI Taxonomy" id="297"/>
    <lineage>
        <taxon>Bacteria</taxon>
        <taxon>Pseudomonadati</taxon>
        <taxon>Pseudomonadota</taxon>
        <taxon>Hydrogenophilia</taxon>
        <taxon>Hydrogenophilales</taxon>
        <taxon>Hydrogenophilaceae</taxon>
        <taxon>Hydrogenophilus</taxon>
    </lineage>
</organism>
<name>A0A2Z6DZW2_HYDTE</name>
<gene>
    <name evidence="2" type="ORF">HPTL_1765</name>
</gene>
<protein>
    <submittedName>
        <fullName evidence="2">Glucose sorbosone dehydrogenase</fullName>
    </submittedName>
</protein>
<evidence type="ECO:0000313" key="2">
    <source>
        <dbReference type="EMBL" id="BBD78023.1"/>
    </source>
</evidence>
<dbReference type="Pfam" id="PF07995">
    <property type="entry name" value="GSDH"/>
    <property type="match status" value="1"/>
</dbReference>
<dbReference type="OrthoDB" id="9770043at2"/>
<dbReference type="Proteomes" id="UP000262004">
    <property type="component" value="Chromosome"/>
</dbReference>
<dbReference type="InterPro" id="IPR011041">
    <property type="entry name" value="Quinoprot_gluc/sorb_DH_b-prop"/>
</dbReference>
<proteinExistence type="predicted"/>
<dbReference type="AlphaFoldDB" id="A0A2Z6DZW2"/>